<dbReference type="EMBL" id="CP063078">
    <property type="protein sequence ID" value="QOQ88063.1"/>
    <property type="molecule type" value="Genomic_DNA"/>
</dbReference>
<comment type="similarity">
    <text evidence="2">Belongs to the autoinducer-2 exporter (AI-2E) (TC 2.A.86) family.</text>
</comment>
<sequence>MRLNSFLLSLACIIVILAGLKAANAVVVPFLLATFIAIIISPIIDMLEKVKIPRVISFVLVTICFIVILAIIGNVAVSTMLDFLAQLPEFLKRFEKMIALWNDKINQTEFSQFVNFDPALINGIDTSGVIATTSGIVKKTSSIMGMWALILLLVAFMLFETSVMKDKVAYMDKKNPAARIYVHTFISNLKKYLLVKTIISFATGLFIGIGLWYLGTPYAVLWGIVAFILNYIPTIGSIVSAVPAVFVSLLTGDTIDTIWVVAIYVVANTVFGTIIEPRLVGEELGISTITVLFSLLLWGYVLGLGGLFLAVPLTMSIQIALKINPRTEPIAVILSNKVE</sequence>
<feature type="transmembrane region" description="Helical" evidence="6">
    <location>
        <begin position="220"/>
        <end position="250"/>
    </location>
</feature>
<feature type="transmembrane region" description="Helical" evidence="6">
    <location>
        <begin position="144"/>
        <end position="164"/>
    </location>
</feature>
<organism evidence="7 8">
    <name type="scientific">Campylobacter corcagiensis</name>
    <dbReference type="NCBI Taxonomy" id="1448857"/>
    <lineage>
        <taxon>Bacteria</taxon>
        <taxon>Pseudomonadati</taxon>
        <taxon>Campylobacterota</taxon>
        <taxon>Epsilonproteobacteria</taxon>
        <taxon>Campylobacterales</taxon>
        <taxon>Campylobacteraceae</taxon>
        <taxon>Campylobacter</taxon>
    </lineage>
</organism>
<gene>
    <name evidence="7" type="ORF">IMC76_04540</name>
</gene>
<dbReference type="GO" id="GO:0055085">
    <property type="term" value="P:transmembrane transport"/>
    <property type="evidence" value="ECO:0007669"/>
    <property type="project" value="TreeGrafter"/>
</dbReference>
<name>A0A7M1LI71_9BACT</name>
<feature type="transmembrane region" description="Helical" evidence="6">
    <location>
        <begin position="32"/>
        <end position="48"/>
    </location>
</feature>
<keyword evidence="5 6" id="KW-0472">Membrane</keyword>
<protein>
    <submittedName>
        <fullName evidence="7">AI-2E family transporter</fullName>
    </submittedName>
</protein>
<dbReference type="PANTHER" id="PTHR21716">
    <property type="entry name" value="TRANSMEMBRANE PROTEIN"/>
    <property type="match status" value="1"/>
</dbReference>
<dbReference type="PANTHER" id="PTHR21716:SF64">
    <property type="entry name" value="AI-2 TRANSPORT PROTEIN TQSA"/>
    <property type="match status" value="1"/>
</dbReference>
<reference evidence="7 8" key="1">
    <citation type="submission" date="2020-10" db="EMBL/GenBank/DDBJ databases">
        <title>Campylobacter and Helicobacter PacBio genomes.</title>
        <authorList>
            <person name="Lane C."/>
        </authorList>
    </citation>
    <scope>NUCLEOTIDE SEQUENCE [LARGE SCALE GENOMIC DNA]</scope>
    <source>
        <strain evidence="7 8">2016D-0077</strain>
    </source>
</reference>
<proteinExistence type="inferred from homology"/>
<evidence type="ECO:0000256" key="3">
    <source>
        <dbReference type="ARBA" id="ARBA00022692"/>
    </source>
</evidence>
<feature type="transmembrane region" description="Helical" evidence="6">
    <location>
        <begin position="295"/>
        <end position="317"/>
    </location>
</feature>
<dbReference type="AlphaFoldDB" id="A0A7M1LI71"/>
<evidence type="ECO:0000256" key="5">
    <source>
        <dbReference type="ARBA" id="ARBA00023136"/>
    </source>
</evidence>
<evidence type="ECO:0000256" key="2">
    <source>
        <dbReference type="ARBA" id="ARBA00009773"/>
    </source>
</evidence>
<dbReference type="OrthoDB" id="9799225at2"/>
<evidence type="ECO:0000313" key="7">
    <source>
        <dbReference type="EMBL" id="QOQ88063.1"/>
    </source>
</evidence>
<evidence type="ECO:0000256" key="1">
    <source>
        <dbReference type="ARBA" id="ARBA00004141"/>
    </source>
</evidence>
<keyword evidence="4 6" id="KW-1133">Transmembrane helix</keyword>
<dbReference type="GO" id="GO:0016020">
    <property type="term" value="C:membrane"/>
    <property type="evidence" value="ECO:0007669"/>
    <property type="project" value="UniProtKB-SubCell"/>
</dbReference>
<feature type="transmembrane region" description="Helical" evidence="6">
    <location>
        <begin position="257"/>
        <end position="275"/>
    </location>
</feature>
<evidence type="ECO:0000313" key="8">
    <source>
        <dbReference type="Proteomes" id="UP000594749"/>
    </source>
</evidence>
<keyword evidence="8" id="KW-1185">Reference proteome</keyword>
<keyword evidence="3 6" id="KW-0812">Transmembrane</keyword>
<comment type="subcellular location">
    <subcellularLocation>
        <location evidence="1">Membrane</location>
        <topology evidence="1">Multi-pass membrane protein</topology>
    </subcellularLocation>
</comment>
<dbReference type="RefSeq" id="WP_025801848.1">
    <property type="nucleotide sequence ID" value="NZ_CP053842.1"/>
</dbReference>
<feature type="transmembrane region" description="Helical" evidence="6">
    <location>
        <begin position="55"/>
        <end position="77"/>
    </location>
</feature>
<dbReference type="InterPro" id="IPR002549">
    <property type="entry name" value="AI-2E-like"/>
</dbReference>
<evidence type="ECO:0000256" key="4">
    <source>
        <dbReference type="ARBA" id="ARBA00022989"/>
    </source>
</evidence>
<feature type="transmembrane region" description="Helical" evidence="6">
    <location>
        <begin position="193"/>
        <end position="214"/>
    </location>
</feature>
<dbReference type="Pfam" id="PF01594">
    <property type="entry name" value="AI-2E_transport"/>
    <property type="match status" value="1"/>
</dbReference>
<accession>A0A7M1LI71</accession>
<evidence type="ECO:0000256" key="6">
    <source>
        <dbReference type="SAM" id="Phobius"/>
    </source>
</evidence>
<dbReference type="Proteomes" id="UP000594749">
    <property type="component" value="Chromosome"/>
</dbReference>